<feature type="coiled-coil region" evidence="2">
    <location>
        <begin position="26"/>
        <end position="53"/>
    </location>
</feature>
<dbReference type="InterPro" id="IPR042047">
    <property type="entry name" value="SleB_dom1"/>
</dbReference>
<dbReference type="Proteomes" id="UP000184301">
    <property type="component" value="Unassembled WGS sequence"/>
</dbReference>
<reference evidence="6 7" key="1">
    <citation type="submission" date="2016-11" db="EMBL/GenBank/DDBJ databases">
        <authorList>
            <person name="Jaros S."/>
            <person name="Januszkiewicz K."/>
            <person name="Wedrychowicz H."/>
        </authorList>
    </citation>
    <scope>NUCLEOTIDE SEQUENCE [LARGE SCALE GENOMIC DNA]</scope>
    <source>
        <strain evidence="6 7">DSM 15480</strain>
    </source>
</reference>
<organism evidence="6 7">
    <name type="scientific">Hespellia stercorisuis DSM 15480</name>
    <dbReference type="NCBI Taxonomy" id="1121950"/>
    <lineage>
        <taxon>Bacteria</taxon>
        <taxon>Bacillati</taxon>
        <taxon>Bacillota</taxon>
        <taxon>Clostridia</taxon>
        <taxon>Lachnospirales</taxon>
        <taxon>Lachnospiraceae</taxon>
        <taxon>Hespellia</taxon>
    </lineage>
</organism>
<dbReference type="Pfam" id="PF24568">
    <property type="entry name" value="CC_PcsB"/>
    <property type="match status" value="1"/>
</dbReference>
<feature type="domain" description="Cell wall hydrolase SleB" evidence="4">
    <location>
        <begin position="270"/>
        <end position="351"/>
    </location>
</feature>
<feature type="domain" description="Peptidoglycan hydrolase PcsB coiled-coil" evidence="5">
    <location>
        <begin position="90"/>
        <end position="154"/>
    </location>
</feature>
<dbReference type="Pfam" id="PF07486">
    <property type="entry name" value="Hydrolase_2"/>
    <property type="match status" value="1"/>
</dbReference>
<dbReference type="EMBL" id="FQZY01000009">
    <property type="protein sequence ID" value="SHJ46937.1"/>
    <property type="molecule type" value="Genomic_DNA"/>
</dbReference>
<accession>A0A1M6JJP0</accession>
<keyword evidence="6" id="KW-0378">Hydrolase</keyword>
<protein>
    <submittedName>
        <fullName evidence="6">N-terminal domain of peptidoglycan hydrolase CwlO-containing protein</fullName>
    </submittedName>
</protein>
<keyword evidence="1 3" id="KW-0732">Signal</keyword>
<dbReference type="InterPro" id="IPR057309">
    <property type="entry name" value="PcsB_CC"/>
</dbReference>
<dbReference type="OrthoDB" id="9785345at2"/>
<evidence type="ECO:0000259" key="4">
    <source>
        <dbReference type="Pfam" id="PF07486"/>
    </source>
</evidence>
<keyword evidence="2" id="KW-0175">Coiled coil</keyword>
<sequence>MKKTTKCRLRSCITLACTFALLGSTLSVQATDVQNLENQTSNLQNQLSDINTELVSISDEIHNLQWQVESVSGEIARTQADLADAHAKEDQQYADMKSRIKYMYETGDSSFLEMLCSAEDMTDFLNKADFIQNVSDYDRNMITELQNTQAAIAQEQETLETQQDYLLQVQNDATDKQAELERKAAETSTDLAAFNSQLSDARAAEAQRLAEEAAAQAAAVAAAEAAAASGSGVQVDGSESGSVNVGSPISVDASELDVFAAILACEAYQQYDYMLAVATVIMNRVNSSAFPNTISGVVFAPGQFEPAMTGRLENALASGNTDLAYQVAQDALNGARLASVSDCYYFLSSWTGHSGIDVGGNVFFQSW</sequence>
<proteinExistence type="predicted"/>
<dbReference type="RefSeq" id="WP_073105041.1">
    <property type="nucleotide sequence ID" value="NZ_FQZY01000009.1"/>
</dbReference>
<dbReference type="Gene3D" id="1.10.10.2520">
    <property type="entry name" value="Cell wall hydrolase SleB, domain 1"/>
    <property type="match status" value="1"/>
</dbReference>
<evidence type="ECO:0000256" key="3">
    <source>
        <dbReference type="SAM" id="SignalP"/>
    </source>
</evidence>
<dbReference type="AlphaFoldDB" id="A0A1M6JJP0"/>
<dbReference type="Gene3D" id="6.10.250.3150">
    <property type="match status" value="1"/>
</dbReference>
<dbReference type="GO" id="GO:0016787">
    <property type="term" value="F:hydrolase activity"/>
    <property type="evidence" value="ECO:0007669"/>
    <property type="project" value="UniProtKB-KW"/>
</dbReference>
<evidence type="ECO:0000256" key="1">
    <source>
        <dbReference type="ARBA" id="ARBA00022729"/>
    </source>
</evidence>
<evidence type="ECO:0000259" key="5">
    <source>
        <dbReference type="Pfam" id="PF24568"/>
    </source>
</evidence>
<evidence type="ECO:0000313" key="6">
    <source>
        <dbReference type="EMBL" id="SHJ46937.1"/>
    </source>
</evidence>
<gene>
    <name evidence="6" type="ORF">SAMN02745243_00671</name>
</gene>
<evidence type="ECO:0000313" key="7">
    <source>
        <dbReference type="Proteomes" id="UP000184301"/>
    </source>
</evidence>
<name>A0A1M6JJP0_9FIRM</name>
<feature type="coiled-coil region" evidence="2">
    <location>
        <begin position="142"/>
        <end position="186"/>
    </location>
</feature>
<feature type="chain" id="PRO_5012025445" evidence="3">
    <location>
        <begin position="31"/>
        <end position="367"/>
    </location>
</feature>
<dbReference type="InterPro" id="IPR011105">
    <property type="entry name" value="Cell_wall_hydrolase_SleB"/>
</dbReference>
<keyword evidence="7" id="KW-1185">Reference proteome</keyword>
<evidence type="ECO:0000256" key="2">
    <source>
        <dbReference type="SAM" id="Coils"/>
    </source>
</evidence>
<feature type="signal peptide" evidence="3">
    <location>
        <begin position="1"/>
        <end position="30"/>
    </location>
</feature>
<dbReference type="STRING" id="1121950.SAMN02745243_00671"/>